<evidence type="ECO:0000256" key="3">
    <source>
        <dbReference type="ARBA" id="ARBA00022898"/>
    </source>
</evidence>
<evidence type="ECO:0000256" key="2">
    <source>
        <dbReference type="ARBA" id="ARBA00008639"/>
    </source>
</evidence>
<dbReference type="Pfam" id="PF00291">
    <property type="entry name" value="PALP"/>
    <property type="match status" value="1"/>
</dbReference>
<name>A0ABS0A0E9_9FIRM</name>
<dbReference type="PIRSF" id="PIRSF006278">
    <property type="entry name" value="ACCD_DCysDesulf"/>
    <property type="match status" value="1"/>
</dbReference>
<comment type="caution">
    <text evidence="5">The sequence shown here is derived from an EMBL/GenBank/DDBJ whole genome shotgun (WGS) entry which is preliminary data.</text>
</comment>
<evidence type="ECO:0000313" key="5">
    <source>
        <dbReference type="EMBL" id="MBF4695716.1"/>
    </source>
</evidence>
<accession>A0ABS0A0E9</accession>
<dbReference type="SUPFAM" id="SSF53686">
    <property type="entry name" value="Tryptophan synthase beta subunit-like PLP-dependent enzymes"/>
    <property type="match status" value="1"/>
</dbReference>
<comment type="cofactor">
    <cofactor evidence="1">
        <name>pyridoxal 5'-phosphate</name>
        <dbReference type="ChEBI" id="CHEBI:597326"/>
    </cofactor>
</comment>
<gene>
    <name evidence="5" type="ORF">ISU02_21685</name>
</gene>
<keyword evidence="6" id="KW-1185">Reference proteome</keyword>
<evidence type="ECO:0000313" key="6">
    <source>
        <dbReference type="Proteomes" id="UP000614200"/>
    </source>
</evidence>
<dbReference type="RefSeq" id="WP_194703955.1">
    <property type="nucleotide sequence ID" value="NZ_JADKNH010000019.1"/>
</dbReference>
<dbReference type="PANTHER" id="PTHR43780">
    <property type="entry name" value="1-AMINOCYCLOPROPANE-1-CARBOXYLATE DEAMINASE-RELATED"/>
    <property type="match status" value="1"/>
</dbReference>
<reference evidence="5 6" key="1">
    <citation type="submission" date="2020-11" db="EMBL/GenBank/DDBJ databases">
        <title>Fusibacter basophilias sp. nov.</title>
        <authorList>
            <person name="Qiu D."/>
        </authorList>
    </citation>
    <scope>NUCLEOTIDE SEQUENCE [LARGE SCALE GENOMIC DNA]</scope>
    <source>
        <strain evidence="5 6">Q10-2</strain>
    </source>
</reference>
<feature type="domain" description="Tryptophan synthase beta chain-like PALP" evidence="4">
    <location>
        <begin position="10"/>
        <end position="313"/>
    </location>
</feature>
<evidence type="ECO:0000256" key="1">
    <source>
        <dbReference type="ARBA" id="ARBA00001933"/>
    </source>
</evidence>
<dbReference type="InterPro" id="IPR001926">
    <property type="entry name" value="TrpB-like_PALP"/>
</dbReference>
<dbReference type="PANTHER" id="PTHR43780:SF2">
    <property type="entry name" value="1-AMINOCYCLOPROPANE-1-CARBOXYLATE DEAMINASE-RELATED"/>
    <property type="match status" value="1"/>
</dbReference>
<dbReference type="NCBIfam" id="TIGR01275">
    <property type="entry name" value="ACC_deam_rel"/>
    <property type="match status" value="1"/>
</dbReference>
<dbReference type="Proteomes" id="UP000614200">
    <property type="component" value="Unassembled WGS sequence"/>
</dbReference>
<organism evidence="5 6">
    <name type="scientific">Fusibacter ferrireducens</name>
    <dbReference type="NCBI Taxonomy" id="2785058"/>
    <lineage>
        <taxon>Bacteria</taxon>
        <taxon>Bacillati</taxon>
        <taxon>Bacillota</taxon>
        <taxon>Clostridia</taxon>
        <taxon>Eubacteriales</taxon>
        <taxon>Eubacteriales Family XII. Incertae Sedis</taxon>
        <taxon>Fusibacter</taxon>
    </lineage>
</organism>
<keyword evidence="3" id="KW-0663">Pyridoxal phosphate</keyword>
<dbReference type="Gene3D" id="3.40.50.1100">
    <property type="match status" value="2"/>
</dbReference>
<sequence>MKIPSRLSIANMPTPIQKLSHISQLLHKNVYIKRDDYTGNEWSGNKIRKLEYALNEAIQQGATTVITCGGLQSNHARATTAVANHLGLKTHLVLRGAKQEHPQGNLLLNEIMGAQISYLEPEIFNRDYLNYMEQLKTDYAQKGIQAYIIPIGASNGIGNFGYYNCFQEIKAQEEDLSIQFDTIVTTVGSGGTYGGLFLGNLLENYPKKIVGFNISSTPDYFKSEITEIVKASLAIMNCEATFNTEDIQIIGGYEGIGYALTQPFELEFIKKIASLEGLILDPVYTGKAFRGLYNEIEKGTFDNSQNILFIHTGGLSGLHSFSAQFNF</sequence>
<dbReference type="EMBL" id="JADKNH010000019">
    <property type="protein sequence ID" value="MBF4695716.1"/>
    <property type="molecule type" value="Genomic_DNA"/>
</dbReference>
<proteinExistence type="inferred from homology"/>
<protein>
    <submittedName>
        <fullName evidence="5">D-cysteine desulfhydrase family protein</fullName>
    </submittedName>
</protein>
<evidence type="ECO:0000259" key="4">
    <source>
        <dbReference type="Pfam" id="PF00291"/>
    </source>
</evidence>
<dbReference type="InterPro" id="IPR027278">
    <property type="entry name" value="ACCD_DCysDesulf"/>
</dbReference>
<dbReference type="InterPro" id="IPR005966">
    <property type="entry name" value="D-Cys_desShydrase"/>
</dbReference>
<dbReference type="InterPro" id="IPR036052">
    <property type="entry name" value="TrpB-like_PALP_sf"/>
</dbReference>
<comment type="similarity">
    <text evidence="2">Belongs to the ACC deaminase/D-cysteine desulfhydrase family.</text>
</comment>